<sequence length="149" mass="17964">MSSTFCFFQAVVLEGNYWKRRIEVVMKEYNKWRIYYKKRLRKHHQDGKPFQEKKVAPSWRSSEMFAGCSRIEEVRGKEDDMLFFLDFYLNDTSDTLFTTTHGQPSSYHYSDFGMCHFCHRVLLTLLGYYLHILNKLLSGQCLLYYFLFV</sequence>
<dbReference type="GO" id="GO:0000978">
    <property type="term" value="F:RNA polymerase II cis-regulatory region sequence-specific DNA binding"/>
    <property type="evidence" value="ECO:0007669"/>
    <property type="project" value="TreeGrafter"/>
</dbReference>
<evidence type="ECO:0000256" key="4">
    <source>
        <dbReference type="ARBA" id="ARBA00023163"/>
    </source>
</evidence>
<dbReference type="Proteomes" id="UP000228934">
    <property type="component" value="Unassembled WGS sequence"/>
</dbReference>
<evidence type="ECO:0000313" key="6">
    <source>
        <dbReference type="EMBL" id="PIO36341.1"/>
    </source>
</evidence>
<dbReference type="GO" id="GO:0005634">
    <property type="term" value="C:nucleus"/>
    <property type="evidence" value="ECO:0007669"/>
    <property type="project" value="UniProtKB-SubCell"/>
</dbReference>
<name>A0A2G9SA79_AQUCT</name>
<dbReference type="EMBL" id="KV925813">
    <property type="protein sequence ID" value="PIO36341.1"/>
    <property type="molecule type" value="Genomic_DNA"/>
</dbReference>
<dbReference type="InterPro" id="IPR052207">
    <property type="entry name" value="Max-like/E-box_TFs"/>
</dbReference>
<evidence type="ECO:0000256" key="2">
    <source>
        <dbReference type="ARBA" id="ARBA00023015"/>
    </source>
</evidence>
<organism evidence="6 7">
    <name type="scientific">Aquarana catesbeiana</name>
    <name type="common">American bullfrog</name>
    <name type="synonym">Rana catesbeiana</name>
    <dbReference type="NCBI Taxonomy" id="8400"/>
    <lineage>
        <taxon>Eukaryota</taxon>
        <taxon>Metazoa</taxon>
        <taxon>Chordata</taxon>
        <taxon>Craniata</taxon>
        <taxon>Vertebrata</taxon>
        <taxon>Euteleostomi</taxon>
        <taxon>Amphibia</taxon>
        <taxon>Batrachia</taxon>
        <taxon>Anura</taxon>
        <taxon>Neobatrachia</taxon>
        <taxon>Ranoidea</taxon>
        <taxon>Ranidae</taxon>
        <taxon>Aquarana</taxon>
    </lineage>
</organism>
<protein>
    <submittedName>
        <fullName evidence="6">Uncharacterized protein</fullName>
    </submittedName>
</protein>
<accession>A0A2G9SA79</accession>
<comment type="subcellular location">
    <subcellularLocation>
        <location evidence="1">Nucleus</location>
    </subcellularLocation>
</comment>
<keyword evidence="7" id="KW-1185">Reference proteome</keyword>
<dbReference type="OrthoDB" id="6022628at2759"/>
<gene>
    <name evidence="6" type="ORF">AB205_0157180</name>
</gene>
<dbReference type="PANTHER" id="PTHR15741:SF14">
    <property type="entry name" value="CARBOHYDRATE-RESPONSIVE ELEMENT-BINDING PROTEIN"/>
    <property type="match status" value="1"/>
</dbReference>
<keyword evidence="2" id="KW-0805">Transcription regulation</keyword>
<evidence type="ECO:0000256" key="3">
    <source>
        <dbReference type="ARBA" id="ARBA00023125"/>
    </source>
</evidence>
<keyword evidence="5" id="KW-0539">Nucleus</keyword>
<evidence type="ECO:0000256" key="5">
    <source>
        <dbReference type="ARBA" id="ARBA00023242"/>
    </source>
</evidence>
<dbReference type="AlphaFoldDB" id="A0A2G9SA79"/>
<dbReference type="GO" id="GO:0000981">
    <property type="term" value="F:DNA-binding transcription factor activity, RNA polymerase II-specific"/>
    <property type="evidence" value="ECO:0007669"/>
    <property type="project" value="TreeGrafter"/>
</dbReference>
<proteinExistence type="predicted"/>
<keyword evidence="3" id="KW-0238">DNA-binding</keyword>
<evidence type="ECO:0000313" key="7">
    <source>
        <dbReference type="Proteomes" id="UP000228934"/>
    </source>
</evidence>
<reference evidence="7" key="1">
    <citation type="journal article" date="2017" name="Nat. Commun.">
        <title>The North American bullfrog draft genome provides insight into hormonal regulation of long noncoding RNA.</title>
        <authorList>
            <person name="Hammond S.A."/>
            <person name="Warren R.L."/>
            <person name="Vandervalk B.P."/>
            <person name="Kucuk E."/>
            <person name="Khan H."/>
            <person name="Gibb E.A."/>
            <person name="Pandoh P."/>
            <person name="Kirk H."/>
            <person name="Zhao Y."/>
            <person name="Jones M."/>
            <person name="Mungall A.J."/>
            <person name="Coope R."/>
            <person name="Pleasance S."/>
            <person name="Moore R.A."/>
            <person name="Holt R.A."/>
            <person name="Round J.M."/>
            <person name="Ohora S."/>
            <person name="Walle B.V."/>
            <person name="Veldhoen N."/>
            <person name="Helbing C.C."/>
            <person name="Birol I."/>
        </authorList>
    </citation>
    <scope>NUCLEOTIDE SEQUENCE [LARGE SCALE GENOMIC DNA]</scope>
</reference>
<evidence type="ECO:0000256" key="1">
    <source>
        <dbReference type="ARBA" id="ARBA00004123"/>
    </source>
</evidence>
<keyword evidence="4" id="KW-0804">Transcription</keyword>
<dbReference type="PANTHER" id="PTHR15741">
    <property type="entry name" value="BASIC HELIX-LOOP-HELIX ZIP TRANSCRIPTION FACTOR"/>
    <property type="match status" value="1"/>
</dbReference>